<dbReference type="AlphaFoldDB" id="X0UVL2"/>
<dbReference type="EMBL" id="BARS01022816">
    <property type="protein sequence ID" value="GAG04348.1"/>
    <property type="molecule type" value="Genomic_DNA"/>
</dbReference>
<comment type="caution">
    <text evidence="1">The sequence shown here is derived from an EMBL/GenBank/DDBJ whole genome shotgun (WGS) entry which is preliminary data.</text>
</comment>
<name>X0UVL2_9ZZZZ</name>
<dbReference type="SUPFAM" id="SSF55073">
    <property type="entry name" value="Nucleotide cyclase"/>
    <property type="match status" value="1"/>
</dbReference>
<evidence type="ECO:0000313" key="1">
    <source>
        <dbReference type="EMBL" id="GAG04348.1"/>
    </source>
</evidence>
<dbReference type="Gene3D" id="3.30.70.1230">
    <property type="entry name" value="Nucleotide cyclase"/>
    <property type="match status" value="1"/>
</dbReference>
<protein>
    <submittedName>
        <fullName evidence="1">Uncharacterized protein</fullName>
    </submittedName>
</protein>
<reference evidence="1" key="1">
    <citation type="journal article" date="2014" name="Front. Microbiol.">
        <title>High frequency of phylogenetically diverse reductive dehalogenase-homologous genes in deep subseafloor sedimentary metagenomes.</title>
        <authorList>
            <person name="Kawai M."/>
            <person name="Futagami T."/>
            <person name="Toyoda A."/>
            <person name="Takaki Y."/>
            <person name="Nishi S."/>
            <person name="Hori S."/>
            <person name="Arai W."/>
            <person name="Tsubouchi T."/>
            <person name="Morono Y."/>
            <person name="Uchiyama I."/>
            <person name="Ito T."/>
            <person name="Fujiyama A."/>
            <person name="Inagaki F."/>
            <person name="Takami H."/>
        </authorList>
    </citation>
    <scope>NUCLEOTIDE SEQUENCE</scope>
    <source>
        <strain evidence="1">Expedition CK06-06</strain>
    </source>
</reference>
<organism evidence="1">
    <name type="scientific">marine sediment metagenome</name>
    <dbReference type="NCBI Taxonomy" id="412755"/>
    <lineage>
        <taxon>unclassified sequences</taxon>
        <taxon>metagenomes</taxon>
        <taxon>ecological metagenomes</taxon>
    </lineage>
</organism>
<dbReference type="InterPro" id="IPR029787">
    <property type="entry name" value="Nucleotide_cyclase"/>
</dbReference>
<accession>X0UVL2</accession>
<gene>
    <name evidence="1" type="ORF">S01H1_36422</name>
</gene>
<proteinExistence type="predicted"/>
<feature type="non-terminal residue" evidence="1">
    <location>
        <position position="1"/>
    </location>
</feature>
<sequence>RWTYTARGLVTNVAARIGAQASNGQVFLSKATAGRVKDQFSLTPLGKFNLKNVSEEVEIFEV</sequence>